<name>A0A6N3FYT3_MEDGN</name>
<dbReference type="InterPro" id="IPR031680">
    <property type="entry name" value="Hepar_II_III_N"/>
</dbReference>
<dbReference type="AlphaFoldDB" id="A0A6N3FYT3"/>
<dbReference type="PANTHER" id="PTHR39210:SF1">
    <property type="entry name" value="HEPARIN-SULFATE LYASE"/>
    <property type="match status" value="1"/>
</dbReference>
<dbReference type="SUPFAM" id="SSF48230">
    <property type="entry name" value="Chondroitin AC/alginate lyase"/>
    <property type="match status" value="1"/>
</dbReference>
<dbReference type="EMBL" id="CACRUK010000043">
    <property type="protein sequence ID" value="VYU57161.1"/>
    <property type="molecule type" value="Genomic_DNA"/>
</dbReference>
<accession>A0A6N3FYT3</accession>
<sequence>MGLQIEQLKNRAKEYAKAYHEKEVKRSVHKGEMEEILRQAEWLMEQKFCFCDRWDMEPCSTVYEVSPFSWDTCPNGDPEWVYMLNRQEYLKKMLMAYWYTGQERYVEGMKQYILDWVRQNPKETFGSLMTRTIDTGIRCASWTPLLLHLLAMERIKEEELFEILESMEQQFLYLY</sequence>
<gene>
    <name evidence="2" type="ORF">RGLFYP19_02799</name>
</gene>
<organism evidence="2">
    <name type="scientific">Mediterraneibacter gnavus</name>
    <name type="common">Ruminococcus gnavus</name>
    <dbReference type="NCBI Taxonomy" id="33038"/>
    <lineage>
        <taxon>Bacteria</taxon>
        <taxon>Bacillati</taxon>
        <taxon>Bacillota</taxon>
        <taxon>Clostridia</taxon>
        <taxon>Lachnospirales</taxon>
        <taxon>Lachnospiraceae</taxon>
        <taxon>Mediterraneibacter</taxon>
    </lineage>
</organism>
<proteinExistence type="predicted"/>
<evidence type="ECO:0000259" key="1">
    <source>
        <dbReference type="Pfam" id="PF16889"/>
    </source>
</evidence>
<dbReference type="InterPro" id="IPR008929">
    <property type="entry name" value="Chondroitin_lyas"/>
</dbReference>
<dbReference type="Pfam" id="PF16889">
    <property type="entry name" value="Hepar_II_III_N"/>
    <property type="match status" value="1"/>
</dbReference>
<protein>
    <recommendedName>
        <fullName evidence="1">Heparin-sulfate lyase N-terminal domain-containing protein</fullName>
    </recommendedName>
</protein>
<feature type="domain" description="Heparin-sulfate lyase N-terminal" evidence="1">
    <location>
        <begin position="42"/>
        <end position="174"/>
    </location>
</feature>
<reference evidence="2" key="1">
    <citation type="submission" date="2019-11" db="EMBL/GenBank/DDBJ databases">
        <authorList>
            <person name="Feng L."/>
        </authorList>
    </citation>
    <scope>NUCLEOTIDE SEQUENCE</scope>
    <source>
        <strain evidence="2">RgnavusLFYP19</strain>
    </source>
</reference>
<dbReference type="PANTHER" id="PTHR39210">
    <property type="entry name" value="HEPARIN-SULFATE LYASE"/>
    <property type="match status" value="1"/>
</dbReference>
<dbReference type="Gene3D" id="1.50.10.100">
    <property type="entry name" value="Chondroitin AC/alginate lyase"/>
    <property type="match status" value="1"/>
</dbReference>
<evidence type="ECO:0000313" key="2">
    <source>
        <dbReference type="EMBL" id="VYU57161.1"/>
    </source>
</evidence>